<dbReference type="AlphaFoldDB" id="I8AN75"/>
<evidence type="ECO:0000256" key="1">
    <source>
        <dbReference type="SAM" id="Phobius"/>
    </source>
</evidence>
<dbReference type="EMBL" id="AKKV01000010">
    <property type="protein sequence ID" value="EIT87224.1"/>
    <property type="molecule type" value="Genomic_DNA"/>
</dbReference>
<gene>
    <name evidence="2" type="ORF">A374_01369</name>
</gene>
<reference evidence="2 3" key="1">
    <citation type="journal article" date="2012" name="J. Bacteriol.">
        <title>Genome of Bacillus macauensis ZFHKF-1, a Long-Chain-Forming Bacterium.</title>
        <authorList>
            <person name="Cai L."/>
            <person name="Zhang T."/>
        </authorList>
    </citation>
    <scope>NUCLEOTIDE SEQUENCE [LARGE SCALE GENOMIC DNA]</scope>
    <source>
        <strain evidence="2 3">ZFHKF-1</strain>
    </source>
</reference>
<feature type="transmembrane region" description="Helical" evidence="1">
    <location>
        <begin position="16"/>
        <end position="34"/>
    </location>
</feature>
<dbReference type="PATRIC" id="fig|1196324.3.peg.274"/>
<protein>
    <submittedName>
        <fullName evidence="2">Uncharacterized protein</fullName>
    </submittedName>
</protein>
<dbReference type="Proteomes" id="UP000004080">
    <property type="component" value="Unassembled WGS sequence"/>
</dbReference>
<keyword evidence="1" id="KW-0472">Membrane</keyword>
<keyword evidence="1" id="KW-1133">Transmembrane helix</keyword>
<sequence>MIRGEEKWRTLKNDSVRFSLMIFNAVLVILLSFIDQIYIRNIIMMLMVLSLSLIGVYTIIRFKYLKEHGNPTLNIMMPIYVVGNIYAFYSEINF</sequence>
<keyword evidence="1" id="KW-0812">Transmembrane</keyword>
<proteinExistence type="predicted"/>
<evidence type="ECO:0000313" key="2">
    <source>
        <dbReference type="EMBL" id="EIT87224.1"/>
    </source>
</evidence>
<organism evidence="2 3">
    <name type="scientific">Fictibacillus macauensis ZFHKF-1</name>
    <dbReference type="NCBI Taxonomy" id="1196324"/>
    <lineage>
        <taxon>Bacteria</taxon>
        <taxon>Bacillati</taxon>
        <taxon>Bacillota</taxon>
        <taxon>Bacilli</taxon>
        <taxon>Bacillales</taxon>
        <taxon>Fictibacillaceae</taxon>
        <taxon>Fictibacillus</taxon>
    </lineage>
</organism>
<accession>I8AN75</accession>
<feature type="transmembrane region" description="Helical" evidence="1">
    <location>
        <begin position="72"/>
        <end position="89"/>
    </location>
</feature>
<evidence type="ECO:0000313" key="3">
    <source>
        <dbReference type="Proteomes" id="UP000004080"/>
    </source>
</evidence>
<dbReference type="RefSeq" id="WP_007200378.1">
    <property type="nucleotide sequence ID" value="NZ_AKKV01000010.1"/>
</dbReference>
<feature type="transmembrane region" description="Helical" evidence="1">
    <location>
        <begin position="40"/>
        <end position="60"/>
    </location>
</feature>
<keyword evidence="3" id="KW-1185">Reference proteome</keyword>
<comment type="caution">
    <text evidence="2">The sequence shown here is derived from an EMBL/GenBank/DDBJ whole genome shotgun (WGS) entry which is preliminary data.</text>
</comment>
<name>I8AN75_9BACL</name>